<dbReference type="InterPro" id="IPR051531">
    <property type="entry name" value="N-acetyltransferase"/>
</dbReference>
<feature type="domain" description="N-acetyltransferase" evidence="4">
    <location>
        <begin position="1"/>
        <end position="113"/>
    </location>
</feature>
<organism evidence="5 6">
    <name type="scientific">Streptacidiphilus cavernicola</name>
    <dbReference type="NCBI Taxonomy" id="3342716"/>
    <lineage>
        <taxon>Bacteria</taxon>
        <taxon>Bacillati</taxon>
        <taxon>Actinomycetota</taxon>
        <taxon>Actinomycetes</taxon>
        <taxon>Kitasatosporales</taxon>
        <taxon>Streptomycetaceae</taxon>
        <taxon>Streptacidiphilus</taxon>
    </lineage>
</organism>
<keyword evidence="6" id="KW-1185">Reference proteome</keyword>
<keyword evidence="1 5" id="KW-0808">Transferase</keyword>
<reference evidence="5 6" key="1">
    <citation type="submission" date="2024-09" db="EMBL/GenBank/DDBJ databases">
        <authorList>
            <person name="Lee S.D."/>
        </authorList>
    </citation>
    <scope>NUCLEOTIDE SEQUENCE [LARGE SCALE GENOMIC DNA]</scope>
    <source>
        <strain evidence="5 6">N8-3</strain>
    </source>
</reference>
<dbReference type="GO" id="GO:0016746">
    <property type="term" value="F:acyltransferase activity"/>
    <property type="evidence" value="ECO:0007669"/>
    <property type="project" value="UniProtKB-KW"/>
</dbReference>
<sequence>MFLVLLLPEAVPVGTIGHWDRVWRDEPVYETGWSVLPSFQGRGIAVAAAAAVVGSARAEGRHRHLHAFPSVDNPASNAICRRVGFSLVGPCDFEFPPGRLMHSNDWRLDLLATS</sequence>
<dbReference type="InterPro" id="IPR016181">
    <property type="entry name" value="Acyl_CoA_acyltransferase"/>
</dbReference>
<name>A0ABV6VXI4_9ACTN</name>
<gene>
    <name evidence="5" type="ORF">ACEZDE_16675</name>
</gene>
<dbReference type="Gene3D" id="3.40.630.30">
    <property type="match status" value="1"/>
</dbReference>
<dbReference type="Proteomes" id="UP001592531">
    <property type="component" value="Unassembled WGS sequence"/>
</dbReference>
<dbReference type="EMBL" id="JBHFAB010000011">
    <property type="protein sequence ID" value="MFC1418258.1"/>
    <property type="molecule type" value="Genomic_DNA"/>
</dbReference>
<dbReference type="RefSeq" id="WP_380537052.1">
    <property type="nucleotide sequence ID" value="NZ_JBHFAB010000011.1"/>
</dbReference>
<dbReference type="Pfam" id="PF13302">
    <property type="entry name" value="Acetyltransf_3"/>
    <property type="match status" value="1"/>
</dbReference>
<dbReference type="PANTHER" id="PTHR43792:SF8">
    <property type="entry name" value="[RIBOSOMAL PROTEIN US5]-ALANINE N-ACETYLTRANSFERASE"/>
    <property type="match status" value="1"/>
</dbReference>
<evidence type="ECO:0000256" key="3">
    <source>
        <dbReference type="ARBA" id="ARBA00038502"/>
    </source>
</evidence>
<evidence type="ECO:0000313" key="6">
    <source>
        <dbReference type="Proteomes" id="UP001592531"/>
    </source>
</evidence>
<comment type="similarity">
    <text evidence="3">Belongs to the acetyltransferase family. RimJ subfamily.</text>
</comment>
<proteinExistence type="inferred from homology"/>
<dbReference type="SUPFAM" id="SSF55729">
    <property type="entry name" value="Acyl-CoA N-acyltransferases (Nat)"/>
    <property type="match status" value="1"/>
</dbReference>
<dbReference type="PANTHER" id="PTHR43792">
    <property type="entry name" value="GNAT FAMILY, PUTATIVE (AFU_ORTHOLOGUE AFUA_3G00765)-RELATED-RELATED"/>
    <property type="match status" value="1"/>
</dbReference>
<dbReference type="EC" id="2.3.1.-" evidence="5"/>
<evidence type="ECO:0000313" key="5">
    <source>
        <dbReference type="EMBL" id="MFC1418258.1"/>
    </source>
</evidence>
<evidence type="ECO:0000259" key="4">
    <source>
        <dbReference type="PROSITE" id="PS51186"/>
    </source>
</evidence>
<evidence type="ECO:0000256" key="1">
    <source>
        <dbReference type="ARBA" id="ARBA00022679"/>
    </source>
</evidence>
<keyword evidence="2 5" id="KW-0012">Acyltransferase</keyword>
<dbReference type="InterPro" id="IPR000182">
    <property type="entry name" value="GNAT_dom"/>
</dbReference>
<protein>
    <submittedName>
        <fullName evidence="5">GNAT family N-acetyltransferase</fullName>
        <ecNumber evidence="5">2.3.1.-</ecNumber>
    </submittedName>
</protein>
<accession>A0ABV6VXI4</accession>
<evidence type="ECO:0000256" key="2">
    <source>
        <dbReference type="ARBA" id="ARBA00023315"/>
    </source>
</evidence>
<comment type="caution">
    <text evidence="5">The sequence shown here is derived from an EMBL/GenBank/DDBJ whole genome shotgun (WGS) entry which is preliminary data.</text>
</comment>
<dbReference type="PROSITE" id="PS51186">
    <property type="entry name" value="GNAT"/>
    <property type="match status" value="1"/>
</dbReference>